<reference evidence="2" key="1">
    <citation type="submission" date="2017-11" db="EMBL/GenBank/DDBJ databases">
        <authorList>
            <person name="Kuznetsova I."/>
            <person name="Sazanova A."/>
            <person name="Chirak E."/>
            <person name="Safronova V."/>
            <person name="Willems A."/>
        </authorList>
    </citation>
    <scope>NUCLEOTIDE SEQUENCE [LARGE SCALE GENOMIC DNA]</scope>
    <source>
        <strain evidence="2">STM 196</strain>
    </source>
</reference>
<proteinExistence type="predicted"/>
<dbReference type="AlphaFoldDB" id="A0A2P7BV07"/>
<dbReference type="EMBL" id="PGGO01000002">
    <property type="protein sequence ID" value="PSH70304.1"/>
    <property type="molecule type" value="Genomic_DNA"/>
</dbReference>
<keyword evidence="2" id="KW-1185">Reference proteome</keyword>
<evidence type="ECO:0000313" key="1">
    <source>
        <dbReference type="EMBL" id="PSH70304.1"/>
    </source>
</evidence>
<dbReference type="Proteomes" id="UP000241444">
    <property type="component" value="Unassembled WGS sequence"/>
</dbReference>
<name>A0A2P7BV07_9HYPH</name>
<sequence>MTIRGPHRTRDHPDRCFECQRAIAVRLNELMRDAQQAGWNKAEVLAAIIDMADAESLRMHVNIRLSVETELRKLMKKRDV</sequence>
<comment type="caution">
    <text evidence="1">The sequence shown here is derived from an EMBL/GenBank/DDBJ whole genome shotgun (WGS) entry which is preliminary data.</text>
</comment>
<organism evidence="1 2">
    <name type="scientific">Phyllobacterium brassicacearum</name>
    <dbReference type="NCBI Taxonomy" id="314235"/>
    <lineage>
        <taxon>Bacteria</taxon>
        <taxon>Pseudomonadati</taxon>
        <taxon>Pseudomonadota</taxon>
        <taxon>Alphaproteobacteria</taxon>
        <taxon>Hyphomicrobiales</taxon>
        <taxon>Phyllobacteriaceae</taxon>
        <taxon>Phyllobacterium</taxon>
    </lineage>
</organism>
<dbReference type="RefSeq" id="WP_106709726.1">
    <property type="nucleotide sequence ID" value="NZ_PGGO01000002.1"/>
</dbReference>
<accession>A0A2P7BV07</accession>
<protein>
    <submittedName>
        <fullName evidence="1">Uncharacterized protein</fullName>
    </submittedName>
</protein>
<evidence type="ECO:0000313" key="2">
    <source>
        <dbReference type="Proteomes" id="UP000241444"/>
    </source>
</evidence>
<gene>
    <name evidence="1" type="ORF">CU102_04300</name>
</gene>
<dbReference type="OrthoDB" id="7774794at2"/>